<evidence type="ECO:0000256" key="2">
    <source>
        <dbReference type="ARBA" id="ARBA00023315"/>
    </source>
</evidence>
<dbReference type="GO" id="GO:0016747">
    <property type="term" value="F:acyltransferase activity, transferring groups other than amino-acyl groups"/>
    <property type="evidence" value="ECO:0007669"/>
    <property type="project" value="InterPro"/>
</dbReference>
<dbReference type="InterPro" id="IPR016181">
    <property type="entry name" value="Acyl_CoA_acyltransferase"/>
</dbReference>
<dbReference type="CDD" id="cd04301">
    <property type="entry name" value="NAT_SF"/>
    <property type="match status" value="1"/>
</dbReference>
<accession>A0A1Y6K2S7</accession>
<dbReference type="PANTHER" id="PTHR43420">
    <property type="entry name" value="ACETYLTRANSFERASE"/>
    <property type="match status" value="1"/>
</dbReference>
<dbReference type="KEGG" id="lzy:LZ3411_2353"/>
<dbReference type="Gene3D" id="3.40.630.30">
    <property type="match status" value="1"/>
</dbReference>
<evidence type="ECO:0000313" key="4">
    <source>
        <dbReference type="EMBL" id="SMS15403.1"/>
    </source>
</evidence>
<name>A0A1Y6K2S7_9LACO</name>
<evidence type="ECO:0000259" key="3">
    <source>
        <dbReference type="PROSITE" id="PS51186"/>
    </source>
</evidence>
<dbReference type="AlphaFoldDB" id="A0A1Y6K2S7"/>
<keyword evidence="1 4" id="KW-0808">Transferase</keyword>
<evidence type="ECO:0000313" key="5">
    <source>
        <dbReference type="Proteomes" id="UP000195412"/>
    </source>
</evidence>
<dbReference type="PROSITE" id="PS51186">
    <property type="entry name" value="GNAT"/>
    <property type="match status" value="1"/>
</dbReference>
<organism evidence="4 5">
    <name type="scientific">Levilactobacillus zymae</name>
    <dbReference type="NCBI Taxonomy" id="267363"/>
    <lineage>
        <taxon>Bacteria</taxon>
        <taxon>Bacillati</taxon>
        <taxon>Bacillota</taxon>
        <taxon>Bacilli</taxon>
        <taxon>Lactobacillales</taxon>
        <taxon>Lactobacillaceae</taxon>
        <taxon>Levilactobacillus</taxon>
    </lineage>
</organism>
<keyword evidence="2" id="KW-0012">Acyltransferase</keyword>
<dbReference type="InterPro" id="IPR000182">
    <property type="entry name" value="GNAT_dom"/>
</dbReference>
<sequence>MTTQLDGAIPPAWQVRCATKADLPVIYQFYREVCAAISTTPYGPAWRWGVNPSEAILQRDLRQGKLLLGYDHARLAAVGVLLPGEDPDYRGAAWRLPATGAEIGVLHLYAVHPDFRGRGISTKMLRAILAQARADGQTVLHLDAIKGNVPAEKLYTAVGFRFVEERVVTVPRIGQLTLRLMERSTR</sequence>
<reference evidence="5" key="1">
    <citation type="submission" date="2017-05" db="EMBL/GenBank/DDBJ databases">
        <authorList>
            <person name="Papadimitriou K."/>
        </authorList>
    </citation>
    <scope>NUCLEOTIDE SEQUENCE [LARGE SCALE GENOMIC DNA]</scope>
    <source>
        <strain evidence="5">ACA-DC 3411</strain>
    </source>
</reference>
<feature type="domain" description="N-acetyltransferase" evidence="3">
    <location>
        <begin position="13"/>
        <end position="183"/>
    </location>
</feature>
<dbReference type="Pfam" id="PF00583">
    <property type="entry name" value="Acetyltransf_1"/>
    <property type="match status" value="1"/>
</dbReference>
<proteinExistence type="predicted"/>
<dbReference type="Proteomes" id="UP000195412">
    <property type="component" value="Chromosome I"/>
</dbReference>
<evidence type="ECO:0000256" key="1">
    <source>
        <dbReference type="ARBA" id="ARBA00022679"/>
    </source>
</evidence>
<dbReference type="RefSeq" id="WP_087742652.1">
    <property type="nucleotide sequence ID" value="NZ_JBPWQU010000051.1"/>
</dbReference>
<gene>
    <name evidence="4" type="ORF">LZ3411_2353</name>
</gene>
<dbReference type="EMBL" id="LT854705">
    <property type="protein sequence ID" value="SMS15403.1"/>
    <property type="molecule type" value="Genomic_DNA"/>
</dbReference>
<protein>
    <submittedName>
        <fullName evidence="4">Histone acetyltransferase HPA2 and related acetyltransferases</fullName>
    </submittedName>
</protein>
<dbReference type="SUPFAM" id="SSF55729">
    <property type="entry name" value="Acyl-CoA N-acyltransferases (Nat)"/>
    <property type="match status" value="1"/>
</dbReference>
<dbReference type="InterPro" id="IPR050680">
    <property type="entry name" value="YpeA/RimI_acetyltransf"/>
</dbReference>
<dbReference type="PANTHER" id="PTHR43420:SF47">
    <property type="entry name" value="N-ACETYLTRANSFERASE DOMAIN-CONTAINING PROTEIN"/>
    <property type="match status" value="1"/>
</dbReference>